<evidence type="ECO:0000313" key="4">
    <source>
        <dbReference type="Proteomes" id="UP000469292"/>
    </source>
</evidence>
<dbReference type="GO" id="GO:0003955">
    <property type="term" value="F:NAD(P)H dehydrogenase (quinone) activity"/>
    <property type="evidence" value="ECO:0007669"/>
    <property type="project" value="TreeGrafter"/>
</dbReference>
<feature type="domain" description="Flavodoxin-like fold" evidence="2">
    <location>
        <begin position="1"/>
        <end position="171"/>
    </location>
</feature>
<dbReference type="AlphaFoldDB" id="A0A6I5MXU0"/>
<dbReference type="Proteomes" id="UP000469292">
    <property type="component" value="Unassembled WGS sequence"/>
</dbReference>
<dbReference type="GO" id="GO:0009055">
    <property type="term" value="F:electron transfer activity"/>
    <property type="evidence" value="ECO:0007669"/>
    <property type="project" value="TreeGrafter"/>
</dbReference>
<sequence>MKTSVMVFHPDLGQSVANRALAEAVENLHDPDITVRDMYALYPQFDIDVAAEQALAEASDRIVFQFPLYWYSSPALLKQWEDDVLEPGWAYEGDNVLTGKHLLVAVTVGGTEEIYRYEGSQNVTMDDVLVPLRSTARYLGMIYDDPFLVHGTAVPGFADLRLVQSAQAYASLLSS</sequence>
<gene>
    <name evidence="3" type="ORF">F6S87_01950</name>
</gene>
<evidence type="ECO:0000313" key="3">
    <source>
        <dbReference type="EMBL" id="NEG69408.1"/>
    </source>
</evidence>
<dbReference type="InterPro" id="IPR003680">
    <property type="entry name" value="Flavodoxin_fold"/>
</dbReference>
<comment type="caution">
    <text evidence="3">The sequence shown here is derived from an EMBL/GenBank/DDBJ whole genome shotgun (WGS) entry which is preliminary data.</text>
</comment>
<organism evidence="3 4">
    <name type="scientific">Bifidobacterium choloepi</name>
    <dbReference type="NCBI Taxonomy" id="2614131"/>
    <lineage>
        <taxon>Bacteria</taxon>
        <taxon>Bacillati</taxon>
        <taxon>Actinomycetota</taxon>
        <taxon>Actinomycetes</taxon>
        <taxon>Bifidobacteriales</taxon>
        <taxon>Bifidobacteriaceae</taxon>
        <taxon>Bifidobacterium</taxon>
    </lineage>
</organism>
<dbReference type="PANTHER" id="PTHR47307">
    <property type="entry name" value="GLUTATHIONE-REGULATED POTASSIUM-EFFLUX SYSTEM ANCILLARY PROTEIN KEFG"/>
    <property type="match status" value="1"/>
</dbReference>
<dbReference type="RefSeq" id="WP_163226980.1">
    <property type="nucleotide sequence ID" value="NZ_VYSG01000001.1"/>
</dbReference>
<keyword evidence="1" id="KW-0560">Oxidoreductase</keyword>
<evidence type="ECO:0000256" key="1">
    <source>
        <dbReference type="ARBA" id="ARBA00023002"/>
    </source>
</evidence>
<reference evidence="3 4" key="1">
    <citation type="submission" date="2019-09" db="EMBL/GenBank/DDBJ databases">
        <title>Phylogenetic characterization of a novel taxon of the genus Bifidobacterium: Bifidobacterium choloepi sp. nov.</title>
        <authorList>
            <person name="Modesto M."/>
            <person name="Satti M."/>
        </authorList>
    </citation>
    <scope>NUCLEOTIDE SEQUENCE [LARGE SCALE GENOMIC DNA]</scope>
    <source>
        <strain evidence="3 4">BRDM6</strain>
    </source>
</reference>
<dbReference type="PANTHER" id="PTHR47307:SF1">
    <property type="entry name" value="GLUTATHIONE-REGULATED POTASSIUM-EFFLUX SYSTEM ANCILLARY PROTEIN KEFG"/>
    <property type="match status" value="1"/>
</dbReference>
<name>A0A6I5MXU0_9BIFI</name>
<proteinExistence type="predicted"/>
<evidence type="ECO:0000259" key="2">
    <source>
        <dbReference type="Pfam" id="PF02525"/>
    </source>
</evidence>
<dbReference type="SUPFAM" id="SSF52218">
    <property type="entry name" value="Flavoproteins"/>
    <property type="match status" value="1"/>
</dbReference>
<keyword evidence="4" id="KW-1185">Reference proteome</keyword>
<protein>
    <submittedName>
        <fullName evidence="3">NAD(P)H-dependent oxidoreductase</fullName>
    </submittedName>
</protein>
<dbReference type="InterPro" id="IPR029039">
    <property type="entry name" value="Flavoprotein-like_sf"/>
</dbReference>
<dbReference type="EMBL" id="VYSG01000001">
    <property type="protein sequence ID" value="NEG69408.1"/>
    <property type="molecule type" value="Genomic_DNA"/>
</dbReference>
<dbReference type="Pfam" id="PF02525">
    <property type="entry name" value="Flavodoxin_2"/>
    <property type="match status" value="1"/>
</dbReference>
<dbReference type="Gene3D" id="3.40.50.360">
    <property type="match status" value="1"/>
</dbReference>
<accession>A0A6I5MXU0</accession>
<dbReference type="InterPro" id="IPR046980">
    <property type="entry name" value="KefG/KefF"/>
</dbReference>
<dbReference type="GO" id="GO:0010181">
    <property type="term" value="F:FMN binding"/>
    <property type="evidence" value="ECO:0007669"/>
    <property type="project" value="TreeGrafter"/>
</dbReference>